<reference evidence="1 4" key="1">
    <citation type="journal article" date="2015" name="Genome Announc.">
        <title>Complete genome sequences for 35 biothreat assay-relevant bacillus species.</title>
        <authorList>
            <person name="Johnson S.L."/>
            <person name="Daligault H.E."/>
            <person name="Davenport K.W."/>
            <person name="Jaissle J."/>
            <person name="Frey K.G."/>
            <person name="Ladner J.T."/>
            <person name="Broomall S.M."/>
            <person name="Bishop-Lilly K.A."/>
            <person name="Bruce D.C."/>
            <person name="Gibbons H.S."/>
            <person name="Coyne S.R."/>
            <person name="Lo C.C."/>
            <person name="Meincke L."/>
            <person name="Munk A.C."/>
            <person name="Koroleva G.I."/>
            <person name="Rosenzweig C.N."/>
            <person name="Palacios G.F."/>
            <person name="Redden C.L."/>
            <person name="Minogue T.D."/>
            <person name="Chain P.S."/>
        </authorList>
    </citation>
    <scope>NUCLEOTIDE SEQUENCE [LARGE SCALE GENOMIC DNA]</scope>
    <source>
        <strain evidence="1 4">HD1011</strain>
        <plasmid evidence="1 4">2</plasmid>
    </source>
</reference>
<geneLocation type="plasmid" evidence="1 4">
    <name>2</name>
</geneLocation>
<dbReference type="Proteomes" id="UP000031876">
    <property type="component" value="Plasmid 2"/>
</dbReference>
<dbReference type="EMBL" id="CP053979">
    <property type="protein sequence ID" value="QKH22660.1"/>
    <property type="molecule type" value="Genomic_DNA"/>
</dbReference>
<proteinExistence type="predicted"/>
<evidence type="ECO:0000313" key="2">
    <source>
        <dbReference type="EMBL" id="MDR4174784.1"/>
    </source>
</evidence>
<dbReference type="Proteomes" id="UP000501107">
    <property type="component" value="Plasmid unnamed3"/>
</dbReference>
<organism evidence="3 5">
    <name type="scientific">Bacillus thuringiensis</name>
    <dbReference type="NCBI Taxonomy" id="1428"/>
    <lineage>
        <taxon>Bacteria</taxon>
        <taxon>Bacillati</taxon>
        <taxon>Bacillota</taxon>
        <taxon>Bacilli</taxon>
        <taxon>Bacillales</taxon>
        <taxon>Bacillaceae</taxon>
        <taxon>Bacillus</taxon>
        <taxon>Bacillus cereus group</taxon>
    </lineage>
</organism>
<dbReference type="AlphaFoldDB" id="A0A0B5NJP0"/>
<dbReference type="KEGG" id="btw:BF38_5906"/>
<reference evidence="3 5" key="3">
    <citation type="submission" date="2020-05" db="EMBL/GenBank/DDBJ databases">
        <title>FDA dAtabase for Regulatory Grade micrObial Sequences (FDA-ARGOS): Supporting development and validation of Infectious Disease Dx tests.</title>
        <authorList>
            <person name="Nelson B."/>
            <person name="Plummer A."/>
            <person name="Tallon L."/>
            <person name="Sadzewicz L."/>
            <person name="Zhao X."/>
            <person name="Vavikolanu K."/>
            <person name="Mehta A."/>
            <person name="Aluvathingal J."/>
            <person name="Nadendla S."/>
            <person name="Myers T."/>
            <person name="Yan Y."/>
            <person name="Sichtig H."/>
        </authorList>
    </citation>
    <scope>NUCLEOTIDE SEQUENCE [LARGE SCALE GENOMIC DNA]</scope>
    <source>
        <strain evidence="3 5">FDAARGOS_795</strain>
        <plasmid evidence="3 5">unnamed3</plasmid>
    </source>
</reference>
<keyword evidence="3" id="KW-0614">Plasmid</keyword>
<gene>
    <name evidence="1" type="ORF">BF38_5906</name>
    <name evidence="2" type="ORF">FO599_01380</name>
    <name evidence="3" type="ORF">FOC89_01350</name>
</gene>
<reference evidence="2" key="2">
    <citation type="submission" date="2019-07" db="EMBL/GenBank/DDBJ databases">
        <title>Phylogenomic Reclassification of ATCC Bacillus Strains and Various Taxa within the Genus Bacillus.</title>
        <authorList>
            <person name="Riojas M.A."/>
            <person name="Frank A.M."/>
            <person name="Fenn S.L."/>
            <person name="King S.P."/>
            <person name="Brower S.M."/>
            <person name="Hazbon M.H."/>
        </authorList>
    </citation>
    <scope>NUCLEOTIDE SEQUENCE</scope>
    <source>
        <strain evidence="2">ATCC 35646</strain>
    </source>
</reference>
<evidence type="ECO:0000313" key="4">
    <source>
        <dbReference type="Proteomes" id="UP000031876"/>
    </source>
</evidence>
<dbReference type="EMBL" id="CP009334">
    <property type="protein sequence ID" value="AJG74131.1"/>
    <property type="molecule type" value="Genomic_DNA"/>
</dbReference>
<evidence type="ECO:0000313" key="3">
    <source>
        <dbReference type="EMBL" id="QKH22660.1"/>
    </source>
</evidence>
<dbReference type="EMBL" id="VKQN01000001">
    <property type="protein sequence ID" value="MDR4174784.1"/>
    <property type="molecule type" value="Genomic_DNA"/>
</dbReference>
<name>A0A0B5NJP0_BACTU</name>
<evidence type="ECO:0000313" key="1">
    <source>
        <dbReference type="EMBL" id="AJG74131.1"/>
    </source>
</evidence>
<geneLocation type="plasmid" evidence="3 5">
    <name>unnamed3</name>
</geneLocation>
<accession>A0A0B5NJP0</accession>
<sequence>MKTSNSFKEVSLEHVKQVAKQDFQWRGDIVIQSDNPVNCKTYFVVVHHVLLEGKDHYICTFSYDITGLEYIHDENEQDYDDRTRFLKPLDVVHNWYTSEPYTGYKFMERSK</sequence>
<protein>
    <submittedName>
        <fullName evidence="3">Uncharacterized protein</fullName>
    </submittedName>
</protein>
<dbReference type="RefSeq" id="WP_000858317.1">
    <property type="nucleotide sequence ID" value="NZ_CP009334.1"/>
</dbReference>
<evidence type="ECO:0000313" key="5">
    <source>
        <dbReference type="Proteomes" id="UP000501107"/>
    </source>
</evidence>
<dbReference type="Proteomes" id="UP001181533">
    <property type="component" value="Unassembled WGS sequence"/>
</dbReference>